<reference evidence="1" key="2">
    <citation type="submission" date="2011-07" db="EMBL/GenBank/DDBJ databases">
        <authorList>
            <person name="Franz C."/>
        </authorList>
    </citation>
    <scope>NUCLEOTIDE SEQUENCE</scope>
    <source>
        <strain evidence="1">Fsh4-2</strain>
    </source>
</reference>
<evidence type="ECO:0000313" key="1">
    <source>
        <dbReference type="EMBL" id="CCC56814.1"/>
    </source>
</evidence>
<gene>
    <name evidence="1" type="ORF">WT2_00816</name>
</gene>
<organism evidence="1">
    <name type="scientific">Weissella thailandensis fsh4-2</name>
    <dbReference type="NCBI Taxonomy" id="1056112"/>
    <lineage>
        <taxon>Bacteria</taxon>
        <taxon>Bacillati</taxon>
        <taxon>Bacillota</taxon>
        <taxon>Bacilli</taxon>
        <taxon>Lactobacillales</taxon>
        <taxon>Lactobacillaceae</taxon>
        <taxon>Weissella</taxon>
    </lineage>
</organism>
<accession>G0UGD1</accession>
<proteinExistence type="predicted"/>
<dbReference type="EMBL" id="HE575154">
    <property type="protein sequence ID" value="CCC56814.1"/>
    <property type="molecule type" value="Genomic_DNA"/>
</dbReference>
<protein>
    <submittedName>
        <fullName evidence="1">Uncharacterized protein</fullName>
    </submittedName>
</protein>
<sequence length="110" mass="12988">MQKDDKKIKIKLTEQFEQSALVVGTLWSIGFLGRRIISQQKYRQLRVNDIFTVGKDIKISADRVLQSRVNYLVCDVDRTTVTLMKLDHADYQRFVVTKKSIKRTLIRKDW</sequence>
<name>G0UGD1_9LACO</name>
<reference evidence="1" key="1">
    <citation type="journal article" date="2011" name="J. Bacteriol.">
        <title>Genome Sequence of Weissella thailandensis fsh4-2.</title>
        <authorList>
            <person name="Benomar N."/>
            <person name="Abriouel H."/>
            <person name="Lee H."/>
            <person name="Cho G.S."/>
            <person name="Huch M."/>
            <person name="Pulido R.P."/>
            <person name="Holzapfel W.H."/>
            <person name="Galvez A."/>
            <person name="Franz C.M."/>
        </authorList>
    </citation>
    <scope>NUCLEOTIDE SEQUENCE</scope>
    <source>
        <strain evidence="1">Fsh4-2</strain>
    </source>
</reference>
<dbReference type="AlphaFoldDB" id="G0UGD1"/>